<gene>
    <name evidence="3" type="ORF">ACFPEL_03565</name>
</gene>
<evidence type="ECO:0000256" key="1">
    <source>
        <dbReference type="SAM" id="MobiDB-lite"/>
    </source>
</evidence>
<feature type="region of interest" description="Disordered" evidence="1">
    <location>
        <begin position="22"/>
        <end position="42"/>
    </location>
</feature>
<sequence length="216" mass="22454">MSKKAWAIGVVAFLAIVGSCSDKESTSTSTTTPAPVAAPATSSPYVAPVAVPTTSAAPAGVAVTRVIDGDTFEIAGGQRVRVLGIDSCEIGTYGGTQAKQSAEITLDGESVVLEQEPGVDRDRSGRLLRYVSTGDGSDFGESMVVQTHTGVARGDSDASDARLADLRERDHGGRDCSEPDYSPATTEYDVDVDVDDDGNLPDGALTGGYCARKWWC</sequence>
<proteinExistence type="predicted"/>
<feature type="region of interest" description="Disordered" evidence="1">
    <location>
        <begin position="167"/>
        <end position="187"/>
    </location>
</feature>
<dbReference type="Proteomes" id="UP001595909">
    <property type="component" value="Unassembled WGS sequence"/>
</dbReference>
<feature type="compositionally biased region" description="Basic and acidic residues" evidence="1">
    <location>
        <begin position="167"/>
        <end position="177"/>
    </location>
</feature>
<evidence type="ECO:0000313" key="4">
    <source>
        <dbReference type="Proteomes" id="UP001595909"/>
    </source>
</evidence>
<dbReference type="Gene3D" id="2.40.50.90">
    <property type="match status" value="1"/>
</dbReference>
<comment type="caution">
    <text evidence="3">The sequence shown here is derived from an EMBL/GenBank/DDBJ whole genome shotgun (WGS) entry which is preliminary data.</text>
</comment>
<protein>
    <submittedName>
        <fullName evidence="3">Thermonuclease family protein</fullName>
    </submittedName>
</protein>
<evidence type="ECO:0000256" key="2">
    <source>
        <dbReference type="SAM" id="SignalP"/>
    </source>
</evidence>
<feature type="compositionally biased region" description="Low complexity" evidence="1">
    <location>
        <begin position="26"/>
        <end position="42"/>
    </location>
</feature>
<accession>A0ABV9RE55</accession>
<feature type="signal peptide" evidence="2">
    <location>
        <begin position="1"/>
        <end position="22"/>
    </location>
</feature>
<evidence type="ECO:0000313" key="3">
    <source>
        <dbReference type="EMBL" id="MFC4831482.1"/>
    </source>
</evidence>
<dbReference type="InterPro" id="IPR035437">
    <property type="entry name" value="SNase_OB-fold_sf"/>
</dbReference>
<keyword evidence="4" id="KW-1185">Reference proteome</keyword>
<dbReference type="SUPFAM" id="SSF50199">
    <property type="entry name" value="Staphylococcal nuclease"/>
    <property type="match status" value="1"/>
</dbReference>
<organism evidence="3 4">
    <name type="scientific">Actinomycetospora chibensis</name>
    <dbReference type="NCBI Taxonomy" id="663606"/>
    <lineage>
        <taxon>Bacteria</taxon>
        <taxon>Bacillati</taxon>
        <taxon>Actinomycetota</taxon>
        <taxon>Actinomycetes</taxon>
        <taxon>Pseudonocardiales</taxon>
        <taxon>Pseudonocardiaceae</taxon>
        <taxon>Actinomycetospora</taxon>
    </lineage>
</organism>
<dbReference type="PROSITE" id="PS51257">
    <property type="entry name" value="PROKAR_LIPOPROTEIN"/>
    <property type="match status" value="1"/>
</dbReference>
<dbReference type="RefSeq" id="WP_274191061.1">
    <property type="nucleotide sequence ID" value="NZ_BAABHN010000005.1"/>
</dbReference>
<reference evidence="4" key="1">
    <citation type="journal article" date="2019" name="Int. J. Syst. Evol. Microbiol.">
        <title>The Global Catalogue of Microorganisms (GCM) 10K type strain sequencing project: providing services to taxonomists for standard genome sequencing and annotation.</title>
        <authorList>
            <consortium name="The Broad Institute Genomics Platform"/>
            <consortium name="The Broad Institute Genome Sequencing Center for Infectious Disease"/>
            <person name="Wu L."/>
            <person name="Ma J."/>
        </authorList>
    </citation>
    <scope>NUCLEOTIDE SEQUENCE [LARGE SCALE GENOMIC DNA]</scope>
    <source>
        <strain evidence="4">CCUG 50347</strain>
    </source>
</reference>
<dbReference type="EMBL" id="JBHSIM010000005">
    <property type="protein sequence ID" value="MFC4831482.1"/>
    <property type="molecule type" value="Genomic_DNA"/>
</dbReference>
<feature type="chain" id="PRO_5047146365" evidence="2">
    <location>
        <begin position="23"/>
        <end position="216"/>
    </location>
</feature>
<keyword evidence="2" id="KW-0732">Signal</keyword>
<name>A0ABV9RE55_9PSEU</name>